<keyword evidence="8 11" id="KW-1133">Transmembrane helix</keyword>
<dbReference type="OrthoDB" id="9788285at2"/>
<evidence type="ECO:0000256" key="5">
    <source>
        <dbReference type="ARBA" id="ARBA00022741"/>
    </source>
</evidence>
<keyword evidence="10 11" id="KW-0472">Membrane</keyword>
<keyword evidence="1 11" id="KW-0813">Transport</keyword>
<evidence type="ECO:0000256" key="10">
    <source>
        <dbReference type="ARBA" id="ARBA00023136"/>
    </source>
</evidence>
<comment type="subunit">
    <text evidence="11">The system is composed of three essential subunits: KdpA, KdpB and KdpC.</text>
</comment>
<evidence type="ECO:0000256" key="3">
    <source>
        <dbReference type="ARBA" id="ARBA00022538"/>
    </source>
</evidence>
<gene>
    <name evidence="11" type="primary">kdpC</name>
    <name evidence="12" type="ORF">SAMN06295955_10290</name>
</gene>
<evidence type="ECO:0000256" key="4">
    <source>
        <dbReference type="ARBA" id="ARBA00022692"/>
    </source>
</evidence>
<dbReference type="Pfam" id="PF02669">
    <property type="entry name" value="KdpC"/>
    <property type="match status" value="1"/>
</dbReference>
<protein>
    <recommendedName>
        <fullName evidence="11">Potassium-transporting ATPase KdpC subunit</fullName>
    </recommendedName>
    <alternativeName>
        <fullName evidence="11">ATP phosphohydrolase [potassium-transporting] C chain</fullName>
    </alternativeName>
    <alternativeName>
        <fullName evidence="11">Potassium-binding and translocating subunit C</fullName>
    </alternativeName>
    <alternativeName>
        <fullName evidence="11">Potassium-translocating ATPase C chain</fullName>
    </alternativeName>
</protein>
<comment type="similarity">
    <text evidence="11">Belongs to the KdpC family.</text>
</comment>
<keyword evidence="2 11" id="KW-1003">Cell membrane</keyword>
<evidence type="ECO:0000313" key="12">
    <source>
        <dbReference type="EMBL" id="SNS56493.1"/>
    </source>
</evidence>
<evidence type="ECO:0000256" key="2">
    <source>
        <dbReference type="ARBA" id="ARBA00022475"/>
    </source>
</evidence>
<organism evidence="12 13">
    <name type="scientific">Sphingopyxis indica</name>
    <dbReference type="NCBI Taxonomy" id="436663"/>
    <lineage>
        <taxon>Bacteria</taxon>
        <taxon>Pseudomonadati</taxon>
        <taxon>Pseudomonadota</taxon>
        <taxon>Alphaproteobacteria</taxon>
        <taxon>Sphingomonadales</taxon>
        <taxon>Sphingomonadaceae</taxon>
        <taxon>Sphingopyxis</taxon>
    </lineage>
</organism>
<name>A0A239FJM1_9SPHN</name>
<dbReference type="PANTHER" id="PTHR30042:SF2">
    <property type="entry name" value="POTASSIUM-TRANSPORTING ATPASE KDPC SUBUNIT"/>
    <property type="match status" value="1"/>
</dbReference>
<comment type="function">
    <text evidence="11">Part of the high-affinity ATP-driven potassium transport (or Kdp) system, which catalyzes the hydrolysis of ATP coupled with the electrogenic transport of potassium into the cytoplasm. This subunit acts as a catalytic chaperone that increases the ATP-binding affinity of the ATP-hydrolyzing subunit KdpB by the formation of a transient KdpB/KdpC/ATP ternary complex.</text>
</comment>
<dbReference type="PANTHER" id="PTHR30042">
    <property type="entry name" value="POTASSIUM-TRANSPORTING ATPASE C CHAIN"/>
    <property type="match status" value="1"/>
</dbReference>
<evidence type="ECO:0000313" key="13">
    <source>
        <dbReference type="Proteomes" id="UP000198339"/>
    </source>
</evidence>
<dbReference type="NCBIfam" id="TIGR00681">
    <property type="entry name" value="kdpC"/>
    <property type="match status" value="1"/>
</dbReference>
<dbReference type="RefSeq" id="WP_089214885.1">
    <property type="nucleotide sequence ID" value="NZ_FZPA01000002.1"/>
</dbReference>
<evidence type="ECO:0000256" key="6">
    <source>
        <dbReference type="ARBA" id="ARBA00022840"/>
    </source>
</evidence>
<keyword evidence="7 11" id="KW-0630">Potassium</keyword>
<comment type="subcellular location">
    <subcellularLocation>
        <location evidence="11">Cell membrane</location>
        <topology evidence="11">Single-pass membrane protein</topology>
    </subcellularLocation>
</comment>
<keyword evidence="5 11" id="KW-0547">Nucleotide-binding</keyword>
<proteinExistence type="inferred from homology"/>
<dbReference type="AlphaFoldDB" id="A0A239FJM1"/>
<dbReference type="PIRSF" id="PIRSF001296">
    <property type="entry name" value="K_ATPase_KdpC"/>
    <property type="match status" value="1"/>
</dbReference>
<keyword evidence="6 11" id="KW-0067">ATP-binding</keyword>
<dbReference type="InterPro" id="IPR003820">
    <property type="entry name" value="KdpC"/>
</dbReference>
<dbReference type="NCBIfam" id="NF001454">
    <property type="entry name" value="PRK00315.1"/>
    <property type="match status" value="1"/>
</dbReference>
<keyword evidence="4 11" id="KW-0812">Transmembrane</keyword>
<evidence type="ECO:0000256" key="7">
    <source>
        <dbReference type="ARBA" id="ARBA00022958"/>
    </source>
</evidence>
<accession>A0A239FJM1</accession>
<dbReference type="GO" id="GO:0008556">
    <property type="term" value="F:P-type potassium transmembrane transporter activity"/>
    <property type="evidence" value="ECO:0007669"/>
    <property type="project" value="InterPro"/>
</dbReference>
<keyword evidence="13" id="KW-1185">Reference proteome</keyword>
<dbReference type="Proteomes" id="UP000198339">
    <property type="component" value="Unassembled WGS sequence"/>
</dbReference>
<keyword evidence="9 11" id="KW-0406">Ion transport</keyword>
<evidence type="ECO:0000256" key="8">
    <source>
        <dbReference type="ARBA" id="ARBA00022989"/>
    </source>
</evidence>
<sequence length="195" mass="20153">MLSDLKTAVRPALMFTLLFATLLGLAYPFALSGVGQALFPAQANGSLIRDGSRIVGSELIGQKFASDAYFHGRPSAAGADGYDAAASSGSNLGPASKALAARVAADVEALSETAPGRPVPPDLVTTSASGLDPHISPEAAFFQVARVAKARGAPESDVRSLVQQAVERPFLGFLGEPRVNVLGLNHALDAHYRAQ</sequence>
<keyword evidence="3 11" id="KW-0633">Potassium transport</keyword>
<dbReference type="GO" id="GO:0005524">
    <property type="term" value="F:ATP binding"/>
    <property type="evidence" value="ECO:0007669"/>
    <property type="project" value="UniProtKB-UniRule"/>
</dbReference>
<dbReference type="GO" id="GO:0005886">
    <property type="term" value="C:plasma membrane"/>
    <property type="evidence" value="ECO:0007669"/>
    <property type="project" value="UniProtKB-SubCell"/>
</dbReference>
<dbReference type="HAMAP" id="MF_00276">
    <property type="entry name" value="KdpC"/>
    <property type="match status" value="1"/>
</dbReference>
<evidence type="ECO:0000256" key="11">
    <source>
        <dbReference type="HAMAP-Rule" id="MF_00276"/>
    </source>
</evidence>
<evidence type="ECO:0000256" key="9">
    <source>
        <dbReference type="ARBA" id="ARBA00023065"/>
    </source>
</evidence>
<evidence type="ECO:0000256" key="1">
    <source>
        <dbReference type="ARBA" id="ARBA00022448"/>
    </source>
</evidence>
<dbReference type="EMBL" id="FZPA01000002">
    <property type="protein sequence ID" value="SNS56493.1"/>
    <property type="molecule type" value="Genomic_DNA"/>
</dbReference>
<reference evidence="12 13" key="1">
    <citation type="submission" date="2017-06" db="EMBL/GenBank/DDBJ databases">
        <authorList>
            <person name="Kim H.J."/>
            <person name="Triplett B.A."/>
        </authorList>
    </citation>
    <scope>NUCLEOTIDE SEQUENCE [LARGE SCALE GENOMIC DNA]</scope>
    <source>
        <strain evidence="12 13">DS15</strain>
    </source>
</reference>